<gene>
    <name evidence="2" type="ORF">H8D96_04790</name>
</gene>
<proteinExistence type="predicted"/>
<dbReference type="InterPro" id="IPR046744">
    <property type="entry name" value="DUF6794"/>
</dbReference>
<evidence type="ECO:0000259" key="1">
    <source>
        <dbReference type="Pfam" id="PF20594"/>
    </source>
</evidence>
<reference evidence="2 3" key="1">
    <citation type="submission" date="2020-08" db="EMBL/GenBank/DDBJ databases">
        <title>Bridging the membrane lipid divide: bacteria of the FCB group superphylum have the potential to synthesize archaeal ether lipids.</title>
        <authorList>
            <person name="Villanueva L."/>
            <person name="Von Meijenfeldt F.A.B."/>
            <person name="Westbye A.B."/>
            <person name="Yadav S."/>
            <person name="Hopmans E.C."/>
            <person name="Dutilh B.E."/>
            <person name="Sinninghe Damste J.S."/>
        </authorList>
    </citation>
    <scope>NUCLEOTIDE SEQUENCE [LARGE SCALE GENOMIC DNA]</scope>
    <source>
        <strain evidence="2">NIOZ-UU17</strain>
    </source>
</reference>
<evidence type="ECO:0000313" key="2">
    <source>
        <dbReference type="EMBL" id="MBC8431217.1"/>
    </source>
</evidence>
<dbReference type="Proteomes" id="UP000605201">
    <property type="component" value="Unassembled WGS sequence"/>
</dbReference>
<dbReference type="EMBL" id="JACNIG010000122">
    <property type="protein sequence ID" value="MBC8431217.1"/>
    <property type="molecule type" value="Genomic_DNA"/>
</dbReference>
<evidence type="ECO:0000313" key="3">
    <source>
        <dbReference type="Proteomes" id="UP000605201"/>
    </source>
</evidence>
<name>A0A8J6P0Y4_9BACT</name>
<protein>
    <recommendedName>
        <fullName evidence="1">DUF6794 domain-containing protein</fullName>
    </recommendedName>
</protein>
<comment type="caution">
    <text evidence="2">The sequence shown here is derived from an EMBL/GenBank/DDBJ whole genome shotgun (WGS) entry which is preliminary data.</text>
</comment>
<feature type="domain" description="DUF6794" evidence="1">
    <location>
        <begin position="9"/>
        <end position="92"/>
    </location>
</feature>
<dbReference type="Pfam" id="PF20594">
    <property type="entry name" value="DUF6794"/>
    <property type="match status" value="1"/>
</dbReference>
<sequence length="101" mass="11776">MNDISEKLPGNIDQAVDRLISELSLYDKSMIVNMSEEELIDLQFSVGEYIRKEFRLEENHDLMESCRSVSEVDEIHIGHASYTIIMQLWKSLHKVFIFKGV</sequence>
<organism evidence="2 3">
    <name type="scientific">Candidatus Desulfatibia vada</name>
    <dbReference type="NCBI Taxonomy" id="2841696"/>
    <lineage>
        <taxon>Bacteria</taxon>
        <taxon>Pseudomonadati</taxon>
        <taxon>Thermodesulfobacteriota</taxon>
        <taxon>Desulfobacteria</taxon>
        <taxon>Desulfobacterales</taxon>
        <taxon>Desulfobacterales incertae sedis</taxon>
        <taxon>Candidatus Desulfatibia</taxon>
    </lineage>
</organism>
<dbReference type="AlphaFoldDB" id="A0A8J6P0Y4"/>
<accession>A0A8J6P0Y4</accession>